<evidence type="ECO:0000313" key="1">
    <source>
        <dbReference type="EMBL" id="KIL70477.1"/>
    </source>
</evidence>
<accession>A0A0C2X813</accession>
<organism evidence="1 2">
    <name type="scientific">Amanita muscaria (strain Koide BX008)</name>
    <dbReference type="NCBI Taxonomy" id="946122"/>
    <lineage>
        <taxon>Eukaryota</taxon>
        <taxon>Fungi</taxon>
        <taxon>Dikarya</taxon>
        <taxon>Basidiomycota</taxon>
        <taxon>Agaricomycotina</taxon>
        <taxon>Agaricomycetes</taxon>
        <taxon>Agaricomycetidae</taxon>
        <taxon>Agaricales</taxon>
        <taxon>Pluteineae</taxon>
        <taxon>Amanitaceae</taxon>
        <taxon>Amanita</taxon>
    </lineage>
</organism>
<name>A0A0C2X813_AMAMK</name>
<keyword evidence="2" id="KW-1185">Reference proteome</keyword>
<proteinExistence type="predicted"/>
<protein>
    <submittedName>
        <fullName evidence="1">Uncharacterized protein</fullName>
    </submittedName>
</protein>
<dbReference type="Proteomes" id="UP000054549">
    <property type="component" value="Unassembled WGS sequence"/>
</dbReference>
<dbReference type="InParanoid" id="A0A0C2X813"/>
<sequence length="127" mass="13968">MKIPKPMHPSSQPDSSVLSLRIVGPAYTGRWQGPLIFSLSSNLLESDIYSNISLSMASGALAICSTWRSTIDNKCFLGIGSLATIVYSITVVLSHQPSSLHSSRMQKVYAHKTHTRTCRDRRSTSSR</sequence>
<dbReference type="EMBL" id="KN818224">
    <property type="protein sequence ID" value="KIL70477.1"/>
    <property type="molecule type" value="Genomic_DNA"/>
</dbReference>
<evidence type="ECO:0000313" key="2">
    <source>
        <dbReference type="Proteomes" id="UP000054549"/>
    </source>
</evidence>
<dbReference type="HOGENOM" id="CLU_1969990_0_0_1"/>
<dbReference type="AlphaFoldDB" id="A0A0C2X813"/>
<reference evidence="1 2" key="1">
    <citation type="submission" date="2014-04" db="EMBL/GenBank/DDBJ databases">
        <title>Evolutionary Origins and Diversification of the Mycorrhizal Mutualists.</title>
        <authorList>
            <consortium name="DOE Joint Genome Institute"/>
            <consortium name="Mycorrhizal Genomics Consortium"/>
            <person name="Kohler A."/>
            <person name="Kuo A."/>
            <person name="Nagy L.G."/>
            <person name="Floudas D."/>
            <person name="Copeland A."/>
            <person name="Barry K.W."/>
            <person name="Cichocki N."/>
            <person name="Veneault-Fourrey C."/>
            <person name="LaButti K."/>
            <person name="Lindquist E.A."/>
            <person name="Lipzen A."/>
            <person name="Lundell T."/>
            <person name="Morin E."/>
            <person name="Murat C."/>
            <person name="Riley R."/>
            <person name="Ohm R."/>
            <person name="Sun H."/>
            <person name="Tunlid A."/>
            <person name="Henrissat B."/>
            <person name="Grigoriev I.V."/>
            <person name="Hibbett D.S."/>
            <person name="Martin F."/>
        </authorList>
    </citation>
    <scope>NUCLEOTIDE SEQUENCE [LARGE SCALE GENOMIC DNA]</scope>
    <source>
        <strain evidence="1 2">Koide BX008</strain>
    </source>
</reference>
<gene>
    <name evidence="1" type="ORF">M378DRAFT_625112</name>
</gene>